<evidence type="ECO:0000313" key="2">
    <source>
        <dbReference type="Proteomes" id="UP000515163"/>
    </source>
</evidence>
<dbReference type="OrthoDB" id="5989558at2759"/>
<accession>A0A6P8HIR5</accession>
<sequence length="192" mass="22112">MSDIGSDVEQTAEEFEQQLRVRNVQNTKRNNRALKRKFVVLRARDMRFCAVPRRSRMSDLNNAGRVQDIHFTQNDSSEAMLALIIATFPFLRMESNLPARLEFFKSIDRGNDREMVFEGEVPNGYNLKNAFKTGKVFIHLKPNFENTIREFHPTNDLTPVSVPSESDDDQSDTETDHNGQGISSVIVFERTR</sequence>
<dbReference type="AlphaFoldDB" id="A0A6P8HIR5"/>
<dbReference type="GeneID" id="116292539"/>
<reference evidence="3" key="1">
    <citation type="submission" date="2025-08" db="UniProtKB">
        <authorList>
            <consortium name="RefSeq"/>
        </authorList>
    </citation>
    <scope>IDENTIFICATION</scope>
    <source>
        <tissue evidence="3">Tentacle</tissue>
    </source>
</reference>
<keyword evidence="2" id="KW-1185">Reference proteome</keyword>
<evidence type="ECO:0000256" key="1">
    <source>
        <dbReference type="SAM" id="MobiDB-lite"/>
    </source>
</evidence>
<dbReference type="InParanoid" id="A0A6P8HIR5"/>
<dbReference type="Proteomes" id="UP000515163">
    <property type="component" value="Unplaced"/>
</dbReference>
<name>A0A6P8HIR5_ACTTE</name>
<dbReference type="KEGG" id="aten:116292539"/>
<protein>
    <submittedName>
        <fullName evidence="3">Uncharacterized protein LOC116292539</fullName>
    </submittedName>
</protein>
<evidence type="ECO:0000313" key="3">
    <source>
        <dbReference type="RefSeq" id="XP_031555741.1"/>
    </source>
</evidence>
<organism evidence="2 3">
    <name type="scientific">Actinia tenebrosa</name>
    <name type="common">Australian red waratah sea anemone</name>
    <dbReference type="NCBI Taxonomy" id="6105"/>
    <lineage>
        <taxon>Eukaryota</taxon>
        <taxon>Metazoa</taxon>
        <taxon>Cnidaria</taxon>
        <taxon>Anthozoa</taxon>
        <taxon>Hexacorallia</taxon>
        <taxon>Actiniaria</taxon>
        <taxon>Actiniidae</taxon>
        <taxon>Actinia</taxon>
    </lineage>
</organism>
<dbReference type="RefSeq" id="XP_031555741.1">
    <property type="nucleotide sequence ID" value="XM_031699881.1"/>
</dbReference>
<feature type="region of interest" description="Disordered" evidence="1">
    <location>
        <begin position="151"/>
        <end position="184"/>
    </location>
</feature>
<proteinExistence type="predicted"/>
<gene>
    <name evidence="3" type="primary">LOC116292539</name>
</gene>